<dbReference type="PANTHER" id="PTHR10183">
    <property type="entry name" value="CALPAIN"/>
    <property type="match status" value="1"/>
</dbReference>
<dbReference type="CDD" id="cd00044">
    <property type="entry name" value="CysPc"/>
    <property type="match status" value="1"/>
</dbReference>
<dbReference type="InterPro" id="IPR038765">
    <property type="entry name" value="Papain-like_cys_pep_sf"/>
</dbReference>
<evidence type="ECO:0000259" key="4">
    <source>
        <dbReference type="PROSITE" id="PS50203"/>
    </source>
</evidence>
<dbReference type="InterPro" id="IPR001300">
    <property type="entry name" value="Peptidase_C2_calpain_cat"/>
</dbReference>
<evidence type="ECO:0000313" key="6">
    <source>
        <dbReference type="Proteomes" id="UP000593567"/>
    </source>
</evidence>
<dbReference type="Pfam" id="PF00648">
    <property type="entry name" value="Peptidase_C2"/>
    <property type="match status" value="1"/>
</dbReference>
<evidence type="ECO:0000256" key="3">
    <source>
        <dbReference type="PROSITE-ProRule" id="PRU00239"/>
    </source>
</evidence>
<dbReference type="PANTHER" id="PTHR10183:SF433">
    <property type="entry name" value="CALPAIN-A-RELATED"/>
    <property type="match status" value="1"/>
</dbReference>
<proteinExistence type="inferred from homology"/>
<keyword evidence="6" id="KW-1185">Reference proteome</keyword>
<feature type="active site" evidence="2">
    <location>
        <position position="18"/>
    </location>
</feature>
<comment type="caution">
    <text evidence="3">Lacks conserved residue(s) required for the propagation of feature annotation.</text>
</comment>
<accession>A0A7J7JVF3</accession>
<dbReference type="GO" id="GO:0004198">
    <property type="term" value="F:calcium-dependent cysteine-type endopeptidase activity"/>
    <property type="evidence" value="ECO:0007669"/>
    <property type="project" value="InterPro"/>
</dbReference>
<dbReference type="PRINTS" id="PR00704">
    <property type="entry name" value="CALPAIN"/>
</dbReference>
<organism evidence="5 6">
    <name type="scientific">Bugula neritina</name>
    <name type="common">Brown bryozoan</name>
    <name type="synonym">Sertularia neritina</name>
    <dbReference type="NCBI Taxonomy" id="10212"/>
    <lineage>
        <taxon>Eukaryota</taxon>
        <taxon>Metazoa</taxon>
        <taxon>Spiralia</taxon>
        <taxon>Lophotrochozoa</taxon>
        <taxon>Bryozoa</taxon>
        <taxon>Gymnolaemata</taxon>
        <taxon>Cheilostomatida</taxon>
        <taxon>Flustrina</taxon>
        <taxon>Buguloidea</taxon>
        <taxon>Bugulidae</taxon>
        <taxon>Bugula</taxon>
    </lineage>
</organism>
<evidence type="ECO:0000256" key="1">
    <source>
        <dbReference type="ARBA" id="ARBA00007623"/>
    </source>
</evidence>
<name>A0A7J7JVF3_BUGNE</name>
<reference evidence="5" key="1">
    <citation type="submission" date="2020-06" db="EMBL/GenBank/DDBJ databases">
        <title>Draft genome of Bugula neritina, a colonial animal packing powerful symbionts and potential medicines.</title>
        <authorList>
            <person name="Rayko M."/>
        </authorList>
    </citation>
    <scope>NUCLEOTIDE SEQUENCE [LARGE SCALE GENOMIC DNA]</scope>
    <source>
        <strain evidence="5">Kwan_BN1</strain>
    </source>
</reference>
<feature type="domain" description="Calpain catalytic" evidence="4">
    <location>
        <begin position="15"/>
        <end position="151"/>
    </location>
</feature>
<dbReference type="OrthoDB" id="424753at2759"/>
<dbReference type="PROSITE" id="PS50203">
    <property type="entry name" value="CALPAIN_CAT"/>
    <property type="match status" value="1"/>
</dbReference>
<protein>
    <recommendedName>
        <fullName evidence="4">Calpain catalytic domain-containing protein</fullName>
    </recommendedName>
</protein>
<dbReference type="SMART" id="SM00230">
    <property type="entry name" value="CysPc"/>
    <property type="match status" value="1"/>
</dbReference>
<dbReference type="EMBL" id="VXIV02001774">
    <property type="protein sequence ID" value="KAF6029947.1"/>
    <property type="molecule type" value="Genomic_DNA"/>
</dbReference>
<gene>
    <name evidence="5" type="ORF">EB796_011735</name>
</gene>
<dbReference type="GO" id="GO:0006508">
    <property type="term" value="P:proteolysis"/>
    <property type="evidence" value="ECO:0007669"/>
    <property type="project" value="InterPro"/>
</dbReference>
<dbReference type="AlphaFoldDB" id="A0A7J7JVF3"/>
<comment type="similarity">
    <text evidence="1">Belongs to the peptidase C2 family.</text>
</comment>
<comment type="caution">
    <text evidence="5">The sequence shown here is derived from an EMBL/GenBank/DDBJ whole genome shotgun (WGS) entry which is preliminary data.</text>
</comment>
<dbReference type="GO" id="GO:0005737">
    <property type="term" value="C:cytoplasm"/>
    <property type="evidence" value="ECO:0007669"/>
    <property type="project" value="TreeGrafter"/>
</dbReference>
<dbReference type="InterPro" id="IPR022684">
    <property type="entry name" value="Calpain_cysteine_protease"/>
</dbReference>
<evidence type="ECO:0000313" key="5">
    <source>
        <dbReference type="EMBL" id="KAF6029947.1"/>
    </source>
</evidence>
<dbReference type="SUPFAM" id="SSF54001">
    <property type="entry name" value="Cysteine proteinases"/>
    <property type="match status" value="1"/>
</dbReference>
<dbReference type="Proteomes" id="UP000593567">
    <property type="component" value="Unassembled WGS sequence"/>
</dbReference>
<sequence length="183" mass="20444">MWYCENDECSLAVCLGDCWLLAAVASLTCNKKLLHRVVPQDQSFTKDYAGIFHFQFWQYGEWVDVVVDDRLPTYYGRLVFLHSAENNEFWSALLEKAYAKLVGSYEALKGGSQAEAMEDFTGGLTERFDLNKAPKNLLTIMLKGADRGSLMGCALDVSRYSSVCLSYKAVGYTTDGCVVLLTP</sequence>
<evidence type="ECO:0000256" key="2">
    <source>
        <dbReference type="PIRSR" id="PIRSR622684-1"/>
    </source>
</evidence>